<dbReference type="Pfam" id="PF08447">
    <property type="entry name" value="PAS_3"/>
    <property type="match status" value="1"/>
</dbReference>
<dbReference type="CDD" id="cd00082">
    <property type="entry name" value="HisKA"/>
    <property type="match status" value="1"/>
</dbReference>
<comment type="caution">
    <text evidence="6">Lacks conserved residue(s) required for the propagation of feature annotation.</text>
</comment>
<dbReference type="SMART" id="SM00091">
    <property type="entry name" value="PAS"/>
    <property type="match status" value="3"/>
</dbReference>
<sequence length="1027" mass="112836">MTNRSAPVRVLHVDDDADFAELTARLLEREDDRLAVETATSAAAGLDRLGAAEFDCVVAEYGLPGRDGIEFLRAVRAEYPDLPFVLLTGTGSEAVASEAISAGVTDYLRKESDADQHAALANRLTDAVDHGRSRRSVERSERRLREVVDAVPHPLSVVDESGRFLLANEALADVHGATVADLEGSSVADAFDDATARRVRADVADVLDSGEPERTAEMETVDSDGRRRVLRPRLSPSDSVEGDERAVVGLALDVTERSDREREAERARERMALALDRTDSIAFEVDFETGEVVRHGRYERAFAFAPEDLPTWEDHCEHAVHPDDRPAFRRFHRELIDGDRERGDIEYRTNPERGECRWIHAHVHVKGSTESDADDRNGLRAVGISRDVTERKELEVELRRKERRYDAVFDDPDNRVGVVDTDGTVLDLNRTAMDCLDLPREEVVGAPVWELPWFDSSAVVADEIRRRVERAADGEYVPFEIDLSGDGDLCIVEGVFRPVAADDGEVVSVIVSARETTEQRRRKRELERTNAVLSTLFDTLPVGVLAEDGSRTALATNQQLDRLFGVSDAARLVGADCRRLRDAASDLFVDPEGFVADAERTVAENASVRENELRLRDGRTLAWSHEPFDLPDGTGRLWTYRDVTDRAEYERRLQALNRTTQELVAAESREAIGRIAVEAARDILGHGVNAIHLRDEEREGLPPVASTDAARDLVGDLPTFTGDDSIAWRVYERGEARTVDDVHADADVHNPDTAVRSELYLPVRDEGILLAGSTVPDAFDQRDVALGEILAGNVAAALEQVRRTDQLRARESELTRQNDRLDGFVSVVSHDLRNPLNVAQGRLALAREDRDDEHLGAVARALDRMGALTEDLLATAREGEAVREVESVDLATVARDCWDTVETGAATLDAASTGAIRADRSRLQQVFENLFRNAVEHGGDGVRVEVGDLTDGFYVEDDGPGVPADERGSVFEAGYTTSCDGTGFGLHIVEQVADAHGWTVELVDGDGGARFEVTGVAAAVDDPSAAD</sequence>
<dbReference type="SMART" id="SM00388">
    <property type="entry name" value="HisKA"/>
    <property type="match status" value="1"/>
</dbReference>
<evidence type="ECO:0000256" key="5">
    <source>
        <dbReference type="ARBA" id="ARBA00023012"/>
    </source>
</evidence>
<dbReference type="Pfam" id="PF00072">
    <property type="entry name" value="Response_reg"/>
    <property type="match status" value="1"/>
</dbReference>
<dbReference type="OrthoDB" id="8127at2157"/>
<keyword evidence="13" id="KW-1185">Reference proteome</keyword>
<feature type="domain" description="PAC" evidence="11">
    <location>
        <begin position="214"/>
        <end position="266"/>
    </location>
</feature>
<dbReference type="GO" id="GO:0000155">
    <property type="term" value="F:phosphorelay sensor kinase activity"/>
    <property type="evidence" value="ECO:0007669"/>
    <property type="project" value="InterPro"/>
</dbReference>
<dbReference type="InterPro" id="IPR036890">
    <property type="entry name" value="HATPase_C_sf"/>
</dbReference>
<evidence type="ECO:0000256" key="6">
    <source>
        <dbReference type="PROSITE-ProRule" id="PRU00169"/>
    </source>
</evidence>
<dbReference type="Gene3D" id="3.30.450.40">
    <property type="match status" value="1"/>
</dbReference>
<keyword evidence="4" id="KW-0418">Kinase</keyword>
<dbReference type="SMART" id="SM00065">
    <property type="entry name" value="GAF"/>
    <property type="match status" value="1"/>
</dbReference>
<dbReference type="CDD" id="cd00156">
    <property type="entry name" value="REC"/>
    <property type="match status" value="1"/>
</dbReference>
<dbReference type="InterPro" id="IPR011006">
    <property type="entry name" value="CheY-like_superfamily"/>
</dbReference>
<feature type="domain" description="PAC" evidence="11">
    <location>
        <begin position="475"/>
        <end position="528"/>
    </location>
</feature>
<dbReference type="InterPro" id="IPR003661">
    <property type="entry name" value="HisK_dim/P_dom"/>
</dbReference>
<dbReference type="SMART" id="SM00448">
    <property type="entry name" value="REC"/>
    <property type="match status" value="1"/>
</dbReference>
<dbReference type="Pfam" id="PF08448">
    <property type="entry name" value="PAS_4"/>
    <property type="match status" value="2"/>
</dbReference>
<dbReference type="InterPro" id="IPR003594">
    <property type="entry name" value="HATPase_dom"/>
</dbReference>
<dbReference type="PATRIC" id="fig|1324957.4.peg.3302"/>
<evidence type="ECO:0000259" key="8">
    <source>
        <dbReference type="PROSITE" id="PS50109"/>
    </source>
</evidence>
<dbReference type="Gene3D" id="3.30.450.20">
    <property type="entry name" value="PAS domain"/>
    <property type="match status" value="4"/>
</dbReference>
<feature type="domain" description="PAC" evidence="11">
    <location>
        <begin position="343"/>
        <end position="400"/>
    </location>
</feature>
<dbReference type="InterPro" id="IPR003018">
    <property type="entry name" value="GAF"/>
</dbReference>
<dbReference type="SUPFAM" id="SSF47384">
    <property type="entry name" value="Homodimeric domain of signal transducing histidine kinase"/>
    <property type="match status" value="1"/>
</dbReference>
<dbReference type="InterPro" id="IPR029016">
    <property type="entry name" value="GAF-like_dom_sf"/>
</dbReference>
<proteinExistence type="predicted"/>
<dbReference type="PANTHER" id="PTHR43711:SF1">
    <property type="entry name" value="HISTIDINE KINASE 1"/>
    <property type="match status" value="1"/>
</dbReference>
<dbReference type="PROSITE" id="PS50109">
    <property type="entry name" value="HIS_KIN"/>
    <property type="match status" value="1"/>
</dbReference>
<dbReference type="EC" id="2.7.13.3" evidence="2"/>
<gene>
    <name evidence="12" type="ORF">K933_16262</name>
</gene>
<name>V4HAK8_9EURY</name>
<dbReference type="RefSeq" id="WP_023395820.1">
    <property type="nucleotide sequence ID" value="NZ_ASGZ01000064.1"/>
</dbReference>
<dbReference type="SUPFAM" id="SSF55781">
    <property type="entry name" value="GAF domain-like"/>
    <property type="match status" value="1"/>
</dbReference>
<dbReference type="InterPro" id="IPR005467">
    <property type="entry name" value="His_kinase_dom"/>
</dbReference>
<evidence type="ECO:0000259" key="11">
    <source>
        <dbReference type="PROSITE" id="PS50113"/>
    </source>
</evidence>
<dbReference type="SUPFAM" id="SSF52172">
    <property type="entry name" value="CheY-like"/>
    <property type="match status" value="1"/>
</dbReference>
<dbReference type="NCBIfam" id="TIGR00229">
    <property type="entry name" value="sensory_box"/>
    <property type="match status" value="2"/>
</dbReference>
<dbReference type="Gene3D" id="3.30.565.10">
    <property type="entry name" value="Histidine kinase-like ATPase, C-terminal domain"/>
    <property type="match status" value="1"/>
</dbReference>
<feature type="domain" description="Histidine kinase" evidence="8">
    <location>
        <begin position="827"/>
        <end position="1019"/>
    </location>
</feature>
<evidence type="ECO:0000256" key="1">
    <source>
        <dbReference type="ARBA" id="ARBA00000085"/>
    </source>
</evidence>
<protein>
    <recommendedName>
        <fullName evidence="2">histidine kinase</fullName>
        <ecNumber evidence="2">2.7.13.3</ecNumber>
    </recommendedName>
</protein>
<evidence type="ECO:0000259" key="9">
    <source>
        <dbReference type="PROSITE" id="PS50110"/>
    </source>
</evidence>
<dbReference type="AlphaFoldDB" id="V4HAK8"/>
<dbReference type="InterPro" id="IPR050736">
    <property type="entry name" value="Sensor_HK_Regulatory"/>
</dbReference>
<comment type="caution">
    <text evidence="12">The sequence shown here is derived from an EMBL/GenBank/DDBJ whole genome shotgun (WGS) entry which is preliminary data.</text>
</comment>
<reference evidence="12 13" key="1">
    <citation type="journal article" date="2013" name="Genome Announc.">
        <title>Draft Genome Sequence of 'Candidatus Halobonum tyrrellensis' Strain G22, Isolated from the Hypersaline Waters of Lake Tyrrell, Australia.</title>
        <authorList>
            <person name="Ugalde J.A."/>
            <person name="Narasingarao P."/>
            <person name="Kuo S."/>
            <person name="Podell S."/>
            <person name="Allen E.E."/>
        </authorList>
    </citation>
    <scope>NUCLEOTIDE SEQUENCE [LARGE SCALE GENOMIC DNA]</scope>
    <source>
        <strain evidence="12 13">G22</strain>
    </source>
</reference>
<dbReference type="InterPro" id="IPR013656">
    <property type="entry name" value="PAS_4"/>
</dbReference>
<comment type="catalytic activity">
    <reaction evidence="1">
        <text>ATP + protein L-histidine = ADP + protein N-phospho-L-histidine.</text>
        <dbReference type="EC" id="2.7.13.3"/>
    </reaction>
</comment>
<evidence type="ECO:0000259" key="10">
    <source>
        <dbReference type="PROSITE" id="PS50112"/>
    </source>
</evidence>
<dbReference type="STRING" id="1324957.K933_16262"/>
<evidence type="ECO:0000313" key="12">
    <source>
        <dbReference type="EMBL" id="ESP87088.1"/>
    </source>
</evidence>
<dbReference type="PROSITE" id="PS50112">
    <property type="entry name" value="PAS"/>
    <property type="match status" value="2"/>
</dbReference>
<dbReference type="InterPro" id="IPR000014">
    <property type="entry name" value="PAS"/>
</dbReference>
<accession>V4HAK8</accession>
<dbReference type="SUPFAM" id="SSF55785">
    <property type="entry name" value="PYP-like sensor domain (PAS domain)"/>
    <property type="match status" value="4"/>
</dbReference>
<organism evidence="12 13">
    <name type="scientific">Candidatus Halobonum tyrrellensis G22</name>
    <dbReference type="NCBI Taxonomy" id="1324957"/>
    <lineage>
        <taxon>Archaea</taxon>
        <taxon>Methanobacteriati</taxon>
        <taxon>Methanobacteriota</taxon>
        <taxon>Stenosarchaea group</taxon>
        <taxon>Halobacteria</taxon>
        <taxon>Halobacteriales</taxon>
        <taxon>Haloferacaceae</taxon>
        <taxon>Candidatus Halobonum</taxon>
    </lineage>
</organism>
<dbReference type="SMART" id="SM00387">
    <property type="entry name" value="HATPase_c"/>
    <property type="match status" value="1"/>
</dbReference>
<dbReference type="CDD" id="cd00130">
    <property type="entry name" value="PAS"/>
    <property type="match status" value="2"/>
</dbReference>
<evidence type="ECO:0000313" key="13">
    <source>
        <dbReference type="Proteomes" id="UP000017840"/>
    </source>
</evidence>
<keyword evidence="7" id="KW-0175">Coiled coil</keyword>
<evidence type="ECO:0000256" key="4">
    <source>
        <dbReference type="ARBA" id="ARBA00022777"/>
    </source>
</evidence>
<dbReference type="Proteomes" id="UP000017840">
    <property type="component" value="Unassembled WGS sequence"/>
</dbReference>
<dbReference type="InterPro" id="IPR036097">
    <property type="entry name" value="HisK_dim/P_sf"/>
</dbReference>
<dbReference type="PROSITE" id="PS50110">
    <property type="entry name" value="RESPONSE_REGULATORY"/>
    <property type="match status" value="1"/>
</dbReference>
<feature type="domain" description="PAS" evidence="10">
    <location>
        <begin position="140"/>
        <end position="210"/>
    </location>
</feature>
<keyword evidence="3" id="KW-0808">Transferase</keyword>
<feature type="domain" description="PAS" evidence="10">
    <location>
        <begin position="401"/>
        <end position="471"/>
    </location>
</feature>
<evidence type="ECO:0000256" key="3">
    <source>
        <dbReference type="ARBA" id="ARBA00022679"/>
    </source>
</evidence>
<dbReference type="InterPro" id="IPR013655">
    <property type="entry name" value="PAS_fold_3"/>
</dbReference>
<dbReference type="SUPFAM" id="SSF55874">
    <property type="entry name" value="ATPase domain of HSP90 chaperone/DNA topoisomerase II/histidine kinase"/>
    <property type="match status" value="1"/>
</dbReference>
<dbReference type="InterPro" id="IPR035965">
    <property type="entry name" value="PAS-like_dom_sf"/>
</dbReference>
<dbReference type="Gene3D" id="3.40.50.2300">
    <property type="match status" value="1"/>
</dbReference>
<dbReference type="PROSITE" id="PS50113">
    <property type="entry name" value="PAC"/>
    <property type="match status" value="3"/>
</dbReference>
<feature type="domain" description="Response regulatory" evidence="9">
    <location>
        <begin position="9"/>
        <end position="125"/>
    </location>
</feature>
<dbReference type="Pfam" id="PF00512">
    <property type="entry name" value="HisKA"/>
    <property type="match status" value="1"/>
</dbReference>
<dbReference type="Pfam" id="PF13185">
    <property type="entry name" value="GAF_2"/>
    <property type="match status" value="1"/>
</dbReference>
<dbReference type="PANTHER" id="PTHR43711">
    <property type="entry name" value="TWO-COMPONENT HISTIDINE KINASE"/>
    <property type="match status" value="1"/>
</dbReference>
<feature type="coiled-coil region" evidence="7">
    <location>
        <begin position="384"/>
        <end position="411"/>
    </location>
</feature>
<dbReference type="Gene3D" id="1.10.287.130">
    <property type="match status" value="1"/>
</dbReference>
<dbReference type="InterPro" id="IPR001789">
    <property type="entry name" value="Sig_transdc_resp-reg_receiver"/>
</dbReference>
<dbReference type="Pfam" id="PF02518">
    <property type="entry name" value="HATPase_c"/>
    <property type="match status" value="1"/>
</dbReference>
<dbReference type="EMBL" id="ASGZ01000064">
    <property type="protein sequence ID" value="ESP87088.1"/>
    <property type="molecule type" value="Genomic_DNA"/>
</dbReference>
<dbReference type="InterPro" id="IPR000700">
    <property type="entry name" value="PAS-assoc_C"/>
</dbReference>
<evidence type="ECO:0000256" key="7">
    <source>
        <dbReference type="SAM" id="Coils"/>
    </source>
</evidence>
<evidence type="ECO:0000256" key="2">
    <source>
        <dbReference type="ARBA" id="ARBA00012438"/>
    </source>
</evidence>
<keyword evidence="5" id="KW-0902">Two-component regulatory system</keyword>
<dbReference type="eggNOG" id="arCOG02333">
    <property type="taxonomic scope" value="Archaea"/>
</dbReference>